<proteinExistence type="predicted"/>
<evidence type="ECO:0000259" key="2">
    <source>
        <dbReference type="Pfam" id="PF01936"/>
    </source>
</evidence>
<dbReference type="OrthoDB" id="549353at2759"/>
<evidence type="ECO:0000313" key="5">
    <source>
        <dbReference type="Proteomes" id="UP000291084"/>
    </source>
</evidence>
<organism evidence="4 5">
    <name type="scientific">Vigna angularis var. angularis</name>
    <dbReference type="NCBI Taxonomy" id="157739"/>
    <lineage>
        <taxon>Eukaryota</taxon>
        <taxon>Viridiplantae</taxon>
        <taxon>Streptophyta</taxon>
        <taxon>Embryophyta</taxon>
        <taxon>Tracheophyta</taxon>
        <taxon>Spermatophyta</taxon>
        <taxon>Magnoliopsida</taxon>
        <taxon>eudicotyledons</taxon>
        <taxon>Gunneridae</taxon>
        <taxon>Pentapetalae</taxon>
        <taxon>rosids</taxon>
        <taxon>fabids</taxon>
        <taxon>Fabales</taxon>
        <taxon>Fabaceae</taxon>
        <taxon>Papilionoideae</taxon>
        <taxon>50 kb inversion clade</taxon>
        <taxon>NPAAA clade</taxon>
        <taxon>indigoferoid/millettioid clade</taxon>
        <taxon>Phaseoleae</taxon>
        <taxon>Vigna</taxon>
    </lineage>
</organism>
<dbReference type="GO" id="GO:0004540">
    <property type="term" value="F:RNA nuclease activity"/>
    <property type="evidence" value="ECO:0007669"/>
    <property type="project" value="InterPro"/>
</dbReference>
<sequence>MGEGGAATAVAEAQYSLVKTSVWWDIENCQVPKGCDPHAIAQNISSALVRMNYCGPVSISAYGDTTGITASVQHALSSTGISLNHVPAGVKDASDKKILVDMLFWAVDNPAPANYLLISGDRDFSNALHQLRLRRYNILLAQPKKASAPLVAAAKSVWLWTSLLAGGPPLTKGESLQLANNDIRSSSDSIQSTVHNAFQIPQYLESYSEVHTGNQKFPGTGRQLDSRHHGKTNGKNSSKPNGPKVLNPAPVGLQENYGYISSSRPGNYTHGVPPSGSTTNFAHNVPPSESTPNFTHNVPPSGSTPNFTCGNPDQMRGNNGTPPGNHQNPHSQALRSNYFPLQPPFAPSSSFFPNSQTFATSVVPTRTCGPSFSAAPLTKVPDVGNIYPSNAQDPHPVKHLNGDLKRSSCSISSNPIIKSIDEPHGHMIQNAQHLYSGHSHGPKHQPTSATVGNNNLPGNGMWGSPGFPKPSEYVQGLIGVVLLALNTLKTEKIMPTESNITDCIRCGDPKHRSTDVKKALESAVEQQMVVKQKVGALRLFVGKNDKVWKCVNTIGGNPKKHSKETWNEIKKFLSTSSGRLAIMSTQCKYEAGIVIKNMCLKNHALGDVLQILNIAITVKKWIVHQQLSWQPLKVTLTEVNSDSEVVGCQ</sequence>
<accession>A0A0S3SQS8</accession>
<dbReference type="GO" id="GO:0010468">
    <property type="term" value="P:regulation of gene expression"/>
    <property type="evidence" value="ECO:0007669"/>
    <property type="project" value="InterPro"/>
</dbReference>
<dbReference type="PANTHER" id="PTHR14379:SF7">
    <property type="entry name" value="ENDONUCLEASE OR GLYCOSYL HYDROLASE-RELATED"/>
    <property type="match status" value="1"/>
</dbReference>
<feature type="compositionally biased region" description="Polar residues" evidence="1">
    <location>
        <begin position="275"/>
        <end position="333"/>
    </location>
</feature>
<dbReference type="Proteomes" id="UP000291084">
    <property type="component" value="Chromosome 8"/>
</dbReference>
<dbReference type="InterPro" id="IPR021139">
    <property type="entry name" value="NYN"/>
</dbReference>
<dbReference type="GO" id="GO:0005777">
    <property type="term" value="C:peroxisome"/>
    <property type="evidence" value="ECO:0007669"/>
    <property type="project" value="InterPro"/>
</dbReference>
<feature type="region of interest" description="Disordered" evidence="1">
    <location>
        <begin position="212"/>
        <end position="333"/>
    </location>
</feature>
<dbReference type="Pfam" id="PF01936">
    <property type="entry name" value="NYN"/>
    <property type="match status" value="1"/>
</dbReference>
<dbReference type="CDD" id="cd10910">
    <property type="entry name" value="PIN_limkain_b1_N_like"/>
    <property type="match status" value="1"/>
</dbReference>
<dbReference type="Gene3D" id="3.40.50.1010">
    <property type="entry name" value="5'-nuclease"/>
    <property type="match status" value="1"/>
</dbReference>
<dbReference type="EMBL" id="AP015041">
    <property type="protein sequence ID" value="BAT95162.1"/>
    <property type="molecule type" value="Genomic_DNA"/>
</dbReference>
<gene>
    <name evidence="4" type="primary">Vigan.08G183300</name>
    <name evidence="4" type="ORF">VIGAN_08183300</name>
</gene>
<protein>
    <submittedName>
        <fullName evidence="4">Uncharacterized protein</fullName>
    </submittedName>
</protein>
<name>A0A0S3SQS8_PHAAN</name>
<dbReference type="PANTHER" id="PTHR14379">
    <property type="entry name" value="LIMKAIN B LKAP"/>
    <property type="match status" value="1"/>
</dbReference>
<feature type="domain" description="DUF7625" evidence="3">
    <location>
        <begin position="464"/>
        <end position="557"/>
    </location>
</feature>
<keyword evidence="5" id="KW-1185">Reference proteome</keyword>
<evidence type="ECO:0000313" key="4">
    <source>
        <dbReference type="EMBL" id="BAT95162.1"/>
    </source>
</evidence>
<evidence type="ECO:0000256" key="1">
    <source>
        <dbReference type="SAM" id="MobiDB-lite"/>
    </source>
</evidence>
<dbReference type="InterPro" id="IPR024768">
    <property type="entry name" value="Marf1"/>
</dbReference>
<evidence type="ECO:0000259" key="3">
    <source>
        <dbReference type="Pfam" id="PF24620"/>
    </source>
</evidence>
<dbReference type="InterPro" id="IPR056042">
    <property type="entry name" value="DUF7625"/>
</dbReference>
<reference evidence="4 5" key="1">
    <citation type="journal article" date="2015" name="Sci. Rep.">
        <title>The power of single molecule real-time sequencing technology in the de novo assembly of a eukaryotic genome.</title>
        <authorList>
            <person name="Sakai H."/>
            <person name="Naito K."/>
            <person name="Ogiso-Tanaka E."/>
            <person name="Takahashi Y."/>
            <person name="Iseki K."/>
            <person name="Muto C."/>
            <person name="Satou K."/>
            <person name="Teruya K."/>
            <person name="Shiroma A."/>
            <person name="Shimoji M."/>
            <person name="Hirano T."/>
            <person name="Itoh T."/>
            <person name="Kaga A."/>
            <person name="Tomooka N."/>
        </authorList>
    </citation>
    <scope>NUCLEOTIDE SEQUENCE [LARGE SCALE GENOMIC DNA]</scope>
    <source>
        <strain evidence="5">cv. Shumari</strain>
    </source>
</reference>
<feature type="domain" description="NYN" evidence="2">
    <location>
        <begin position="19"/>
        <end position="155"/>
    </location>
</feature>
<dbReference type="AlphaFoldDB" id="A0A0S3SQS8"/>
<dbReference type="Pfam" id="PF24620">
    <property type="entry name" value="DUF7625"/>
    <property type="match status" value="1"/>
</dbReference>